<sequence length="280" mass="31623">MCRFVAYLGEPLLLETALVKPENSLIAQSLKARETQFPTNGDGFGVGWYAPELNPEPGLFTSISPAWNDRNLLHLTARIKSPCFFGHVRAAETGNVNLDNCHPFARGRWMLMHNGDIGNFSSIKRHLRRMLDDDIYNWIQGSTDSEHFFALFLQLCRGRDVTDIHEAANVLRETVKTVNVLVEQYGQGGVSFLNICLTDGERMLATRYTTSSKEPSLSLHYFAGTREVPESGSNGTVMRDWRCVLLASEKLNCIESEWGDIPHNHMILVDRDLQIELQPL</sequence>
<dbReference type="AlphaFoldDB" id="A0A0W0TLL2"/>
<dbReference type="OrthoDB" id="9804310at2"/>
<proteinExistence type="predicted"/>
<dbReference type="PATRIC" id="fig|45065.4.peg.2367"/>
<keyword evidence="1" id="KW-0315">Glutamine amidotransferase</keyword>
<dbReference type="PANTHER" id="PTHR43187:SF1">
    <property type="entry name" value="GLUTAMINE AMIDOTRANSFERASE DUG3-RELATED"/>
    <property type="match status" value="1"/>
</dbReference>
<dbReference type="STRING" id="45065.Lgee_2177"/>
<dbReference type="InterPro" id="IPR026869">
    <property type="entry name" value="EgtC-like"/>
</dbReference>
<dbReference type="Proteomes" id="UP000054785">
    <property type="component" value="Unassembled WGS sequence"/>
</dbReference>
<dbReference type="InterPro" id="IPR017932">
    <property type="entry name" value="GATase_2_dom"/>
</dbReference>
<dbReference type="GO" id="GO:0016740">
    <property type="term" value="F:transferase activity"/>
    <property type="evidence" value="ECO:0007669"/>
    <property type="project" value="UniProtKB-KW"/>
</dbReference>
<comment type="caution">
    <text evidence="1">The sequence shown here is derived from an EMBL/GenBank/DDBJ whole genome shotgun (WGS) entry which is preliminary data.</text>
</comment>
<protein>
    <submittedName>
        <fullName evidence="1">Glutamine amidotransferase</fullName>
    </submittedName>
</protein>
<dbReference type="CDD" id="cd01908">
    <property type="entry name" value="YafJ"/>
    <property type="match status" value="1"/>
</dbReference>
<reference evidence="1 2" key="1">
    <citation type="submission" date="2015-11" db="EMBL/GenBank/DDBJ databases">
        <title>Genomic analysis of 38 Legionella species identifies large and diverse effector repertoires.</title>
        <authorList>
            <person name="Burstein D."/>
            <person name="Amaro F."/>
            <person name="Zusman T."/>
            <person name="Lifshitz Z."/>
            <person name="Cohen O."/>
            <person name="Gilbert J.A."/>
            <person name="Pupko T."/>
            <person name="Shuman H.A."/>
            <person name="Segal G."/>
        </authorList>
    </citation>
    <scope>NUCLEOTIDE SEQUENCE [LARGE SCALE GENOMIC DNA]</scope>
    <source>
        <strain evidence="1 2">ATCC 49504</strain>
    </source>
</reference>
<dbReference type="InterPro" id="IPR052373">
    <property type="entry name" value="Gamma-glu_amide_hydrolase"/>
</dbReference>
<organism evidence="1 2">
    <name type="scientific">Legionella geestiana</name>
    <dbReference type="NCBI Taxonomy" id="45065"/>
    <lineage>
        <taxon>Bacteria</taxon>
        <taxon>Pseudomonadati</taxon>
        <taxon>Pseudomonadota</taxon>
        <taxon>Gammaproteobacteria</taxon>
        <taxon>Legionellales</taxon>
        <taxon>Legionellaceae</taxon>
        <taxon>Legionella</taxon>
    </lineage>
</organism>
<name>A0A0W0TLL2_9GAMM</name>
<gene>
    <name evidence="1" type="ORF">Lgee_2177</name>
</gene>
<dbReference type="Pfam" id="PF13230">
    <property type="entry name" value="GATase_4"/>
    <property type="match status" value="1"/>
</dbReference>
<dbReference type="PROSITE" id="PS51278">
    <property type="entry name" value="GATASE_TYPE_2"/>
    <property type="match status" value="1"/>
</dbReference>
<dbReference type="PANTHER" id="PTHR43187">
    <property type="entry name" value="GLUTAMINE AMIDOTRANSFERASE DUG3-RELATED"/>
    <property type="match status" value="1"/>
</dbReference>
<dbReference type="SUPFAM" id="SSF56235">
    <property type="entry name" value="N-terminal nucleophile aminohydrolases (Ntn hydrolases)"/>
    <property type="match status" value="1"/>
</dbReference>
<evidence type="ECO:0000313" key="2">
    <source>
        <dbReference type="Proteomes" id="UP000054785"/>
    </source>
</evidence>
<keyword evidence="2" id="KW-1185">Reference proteome</keyword>
<accession>A0A0W0TLL2</accession>
<dbReference type="Gene3D" id="3.60.20.10">
    <property type="entry name" value="Glutamine Phosphoribosylpyrophosphate, subunit 1, domain 1"/>
    <property type="match status" value="1"/>
</dbReference>
<evidence type="ECO:0000313" key="1">
    <source>
        <dbReference type="EMBL" id="KTC96494.1"/>
    </source>
</evidence>
<keyword evidence="1" id="KW-0808">Transferase</keyword>
<dbReference type="EMBL" id="LNYC01000074">
    <property type="protein sequence ID" value="KTC96494.1"/>
    <property type="molecule type" value="Genomic_DNA"/>
</dbReference>
<dbReference type="RefSeq" id="WP_028387288.1">
    <property type="nucleotide sequence ID" value="NZ_CAAAHN010000005.1"/>
</dbReference>
<dbReference type="InterPro" id="IPR029055">
    <property type="entry name" value="Ntn_hydrolases_N"/>
</dbReference>